<dbReference type="Proteomes" id="UP000054097">
    <property type="component" value="Unassembled WGS sequence"/>
</dbReference>
<name>A0A0C3B996_SERVB</name>
<reference evidence="1 2" key="1">
    <citation type="submission" date="2014-04" db="EMBL/GenBank/DDBJ databases">
        <authorList>
            <consortium name="DOE Joint Genome Institute"/>
            <person name="Kuo A."/>
            <person name="Zuccaro A."/>
            <person name="Kohler A."/>
            <person name="Nagy L.G."/>
            <person name="Floudas D."/>
            <person name="Copeland A."/>
            <person name="Barry K.W."/>
            <person name="Cichocki N."/>
            <person name="Veneault-Fourrey C."/>
            <person name="LaButti K."/>
            <person name="Lindquist E.A."/>
            <person name="Lipzen A."/>
            <person name="Lundell T."/>
            <person name="Morin E."/>
            <person name="Murat C."/>
            <person name="Sun H."/>
            <person name="Tunlid A."/>
            <person name="Henrissat B."/>
            <person name="Grigoriev I.V."/>
            <person name="Hibbett D.S."/>
            <person name="Martin F."/>
            <person name="Nordberg H.P."/>
            <person name="Cantor M.N."/>
            <person name="Hua S.X."/>
        </authorList>
    </citation>
    <scope>NUCLEOTIDE SEQUENCE [LARGE SCALE GENOMIC DNA]</scope>
    <source>
        <strain evidence="1 2">MAFF 305830</strain>
    </source>
</reference>
<dbReference type="AlphaFoldDB" id="A0A0C3B996"/>
<evidence type="ECO:0000313" key="1">
    <source>
        <dbReference type="EMBL" id="KIM28026.1"/>
    </source>
</evidence>
<dbReference type="EMBL" id="KN824295">
    <property type="protein sequence ID" value="KIM28026.1"/>
    <property type="molecule type" value="Genomic_DNA"/>
</dbReference>
<reference evidence="2" key="2">
    <citation type="submission" date="2015-01" db="EMBL/GenBank/DDBJ databases">
        <title>Evolutionary Origins and Diversification of the Mycorrhizal Mutualists.</title>
        <authorList>
            <consortium name="DOE Joint Genome Institute"/>
            <consortium name="Mycorrhizal Genomics Consortium"/>
            <person name="Kohler A."/>
            <person name="Kuo A."/>
            <person name="Nagy L.G."/>
            <person name="Floudas D."/>
            <person name="Copeland A."/>
            <person name="Barry K.W."/>
            <person name="Cichocki N."/>
            <person name="Veneault-Fourrey C."/>
            <person name="LaButti K."/>
            <person name="Lindquist E.A."/>
            <person name="Lipzen A."/>
            <person name="Lundell T."/>
            <person name="Morin E."/>
            <person name="Murat C."/>
            <person name="Riley R."/>
            <person name="Ohm R."/>
            <person name="Sun H."/>
            <person name="Tunlid A."/>
            <person name="Henrissat B."/>
            <person name="Grigoriev I.V."/>
            <person name="Hibbett D.S."/>
            <person name="Martin F."/>
        </authorList>
    </citation>
    <scope>NUCLEOTIDE SEQUENCE [LARGE SCALE GENOMIC DNA]</scope>
    <source>
        <strain evidence="2">MAFF 305830</strain>
    </source>
</reference>
<sequence length="56" mass="6532">MTSLVHFAARLVRKNETKLDSDYSGSGQSTPFQFFNRRPTMDELLSYFFLLQVLVE</sequence>
<keyword evidence="2" id="KW-1185">Reference proteome</keyword>
<gene>
    <name evidence="1" type="ORF">M408DRAFT_329681</name>
</gene>
<proteinExistence type="predicted"/>
<organism evidence="1 2">
    <name type="scientific">Serendipita vermifera MAFF 305830</name>
    <dbReference type="NCBI Taxonomy" id="933852"/>
    <lineage>
        <taxon>Eukaryota</taxon>
        <taxon>Fungi</taxon>
        <taxon>Dikarya</taxon>
        <taxon>Basidiomycota</taxon>
        <taxon>Agaricomycotina</taxon>
        <taxon>Agaricomycetes</taxon>
        <taxon>Sebacinales</taxon>
        <taxon>Serendipitaceae</taxon>
        <taxon>Serendipita</taxon>
    </lineage>
</organism>
<evidence type="ECO:0000313" key="2">
    <source>
        <dbReference type="Proteomes" id="UP000054097"/>
    </source>
</evidence>
<accession>A0A0C3B996</accession>
<dbReference type="HOGENOM" id="CLU_3015658_0_0_1"/>
<protein>
    <submittedName>
        <fullName evidence="1">Uncharacterized protein</fullName>
    </submittedName>
</protein>